<evidence type="ECO:0000256" key="2">
    <source>
        <dbReference type="ARBA" id="ARBA00023015"/>
    </source>
</evidence>
<dbReference type="PANTHER" id="PTHR45914">
    <property type="entry name" value="TRANSCRIPTION FACTOR HEC3-RELATED"/>
    <property type="match status" value="1"/>
</dbReference>
<dbReference type="GO" id="GO:0005634">
    <property type="term" value="C:nucleus"/>
    <property type="evidence" value="ECO:0007669"/>
    <property type="project" value="UniProtKB-SubCell"/>
</dbReference>
<dbReference type="GO" id="GO:0003700">
    <property type="term" value="F:DNA-binding transcription factor activity"/>
    <property type="evidence" value="ECO:0007669"/>
    <property type="project" value="InterPro"/>
</dbReference>
<keyword evidence="3" id="KW-0238">DNA-binding</keyword>
<evidence type="ECO:0000259" key="7">
    <source>
        <dbReference type="PROSITE" id="PS50888"/>
    </source>
</evidence>
<feature type="region of interest" description="Disordered" evidence="6">
    <location>
        <begin position="210"/>
        <end position="232"/>
    </location>
</feature>
<feature type="domain" description="BHLH" evidence="7">
    <location>
        <begin position="348"/>
        <end position="397"/>
    </location>
</feature>
<dbReference type="SUPFAM" id="SSF47459">
    <property type="entry name" value="HLH, helix-loop-helix DNA-binding domain"/>
    <property type="match status" value="1"/>
</dbReference>
<sequence>MDSFGWDGSQVVMSTLPSWGNQQDGVEGSSSCGCVGKQQLDLTQDIFIKFQEIQKAQSPHATSCFERPQEAMRMSADNMVMKSANTTSWRDAITQDLCASPLIGRPYGATPLGTVMADIGIGEQSQGINGLRNCEAINVAATGSLETLECLLSDSNTDTSIEDDGISVIFSVCKNLWNINSGSAVSSGESENNGSINARSKEINCQVNEPDHENVSHSYSDKHVNNGNMSKKKLDIYSKRSSDQEELRVGSSYGCFNLLQNDSSTEEGGFRLISENPPKQKKPRSQKRPSSSNISFQLASSSVSSSIVEPDLEALAHMKEIIYSAAAFRPVNLGLEVMEKPKRKNVRISNDPQTVAARQRRERISERIRVLQRLVPGGTKMDTASMLDEAANYLKFLRSQVKALQNLGHKLDSINCAPTNLALSSILFNHSFPMQNQYPLQNPNHSQI</sequence>
<dbReference type="GO" id="GO:0003677">
    <property type="term" value="F:DNA binding"/>
    <property type="evidence" value="ECO:0007669"/>
    <property type="project" value="UniProtKB-KW"/>
</dbReference>
<organism evidence="8 9">
    <name type="scientific">Cephalotus follicularis</name>
    <name type="common">Albany pitcher plant</name>
    <dbReference type="NCBI Taxonomy" id="3775"/>
    <lineage>
        <taxon>Eukaryota</taxon>
        <taxon>Viridiplantae</taxon>
        <taxon>Streptophyta</taxon>
        <taxon>Embryophyta</taxon>
        <taxon>Tracheophyta</taxon>
        <taxon>Spermatophyta</taxon>
        <taxon>Magnoliopsida</taxon>
        <taxon>eudicotyledons</taxon>
        <taxon>Gunneridae</taxon>
        <taxon>Pentapetalae</taxon>
        <taxon>rosids</taxon>
        <taxon>fabids</taxon>
        <taxon>Oxalidales</taxon>
        <taxon>Cephalotaceae</taxon>
        <taxon>Cephalotus</taxon>
    </lineage>
</organism>
<dbReference type="Gene3D" id="4.10.280.10">
    <property type="entry name" value="Helix-loop-helix DNA-binding domain"/>
    <property type="match status" value="1"/>
</dbReference>
<dbReference type="InterPro" id="IPR011598">
    <property type="entry name" value="bHLH_dom"/>
</dbReference>
<proteinExistence type="predicted"/>
<keyword evidence="2" id="KW-0805">Transcription regulation</keyword>
<feature type="region of interest" description="Disordered" evidence="6">
    <location>
        <begin position="268"/>
        <end position="296"/>
    </location>
</feature>
<evidence type="ECO:0000256" key="5">
    <source>
        <dbReference type="ARBA" id="ARBA00023242"/>
    </source>
</evidence>
<dbReference type="InterPro" id="IPR036638">
    <property type="entry name" value="HLH_DNA-bd_sf"/>
</dbReference>
<dbReference type="PANTHER" id="PTHR45914:SF12">
    <property type="entry name" value="TRANSCRIPTION FACTOR BHLH87"/>
    <property type="match status" value="1"/>
</dbReference>
<gene>
    <name evidence="8" type="ORF">CFOL_v3_19413</name>
</gene>
<evidence type="ECO:0000256" key="4">
    <source>
        <dbReference type="ARBA" id="ARBA00023163"/>
    </source>
</evidence>
<dbReference type="Pfam" id="PF00010">
    <property type="entry name" value="HLH"/>
    <property type="match status" value="1"/>
</dbReference>
<feature type="compositionally biased region" description="Basic and acidic residues" evidence="6">
    <location>
        <begin position="210"/>
        <end position="224"/>
    </location>
</feature>
<accession>A0A1Q3C6M9</accession>
<dbReference type="FunCoup" id="A0A1Q3C6M9">
    <property type="interactions" value="81"/>
</dbReference>
<dbReference type="AlphaFoldDB" id="A0A1Q3C6M9"/>
<evidence type="ECO:0000256" key="6">
    <source>
        <dbReference type="SAM" id="MobiDB-lite"/>
    </source>
</evidence>
<dbReference type="SMART" id="SM00353">
    <property type="entry name" value="HLH"/>
    <property type="match status" value="1"/>
</dbReference>
<dbReference type="Proteomes" id="UP000187406">
    <property type="component" value="Unassembled WGS sequence"/>
</dbReference>
<evidence type="ECO:0000256" key="1">
    <source>
        <dbReference type="ARBA" id="ARBA00004123"/>
    </source>
</evidence>
<evidence type="ECO:0000313" key="8">
    <source>
        <dbReference type="EMBL" id="GAV75937.1"/>
    </source>
</evidence>
<dbReference type="FunFam" id="4.10.280.10:FF:000053">
    <property type="entry name" value="BHLH transcription factor"/>
    <property type="match status" value="1"/>
</dbReference>
<dbReference type="PROSITE" id="PS50888">
    <property type="entry name" value="BHLH"/>
    <property type="match status" value="1"/>
</dbReference>
<evidence type="ECO:0000256" key="3">
    <source>
        <dbReference type="ARBA" id="ARBA00023125"/>
    </source>
</evidence>
<dbReference type="EMBL" id="BDDD01001434">
    <property type="protein sequence ID" value="GAV75937.1"/>
    <property type="molecule type" value="Genomic_DNA"/>
</dbReference>
<reference evidence="9" key="1">
    <citation type="submission" date="2016-04" db="EMBL/GenBank/DDBJ databases">
        <title>Cephalotus genome sequencing.</title>
        <authorList>
            <person name="Fukushima K."/>
            <person name="Hasebe M."/>
            <person name="Fang X."/>
        </authorList>
    </citation>
    <scope>NUCLEOTIDE SEQUENCE [LARGE SCALE GENOMIC DNA]</scope>
    <source>
        <strain evidence="9">cv. St1</strain>
    </source>
</reference>
<protein>
    <submittedName>
        <fullName evidence="8">HLH domain-containing protein</fullName>
    </submittedName>
</protein>
<comment type="caution">
    <text evidence="8">The sequence shown here is derived from an EMBL/GenBank/DDBJ whole genome shotgun (WGS) entry which is preliminary data.</text>
</comment>
<comment type="subcellular location">
    <subcellularLocation>
        <location evidence="1">Nucleus</location>
    </subcellularLocation>
</comment>
<keyword evidence="5" id="KW-0539">Nucleus</keyword>
<dbReference type="GO" id="GO:0046983">
    <property type="term" value="F:protein dimerization activity"/>
    <property type="evidence" value="ECO:0007669"/>
    <property type="project" value="InterPro"/>
</dbReference>
<evidence type="ECO:0000313" key="9">
    <source>
        <dbReference type="Proteomes" id="UP000187406"/>
    </source>
</evidence>
<dbReference type="STRING" id="3775.A0A1Q3C6M9"/>
<keyword evidence="9" id="KW-1185">Reference proteome</keyword>
<name>A0A1Q3C6M9_CEPFO</name>
<dbReference type="InterPro" id="IPR045843">
    <property type="entry name" value="IND-like"/>
</dbReference>
<keyword evidence="4" id="KW-0804">Transcription</keyword>
<dbReference type="InParanoid" id="A0A1Q3C6M9"/>
<dbReference type="OrthoDB" id="2017571at2759"/>